<dbReference type="PIRSF" id="PIRSF000521">
    <property type="entry name" value="Transaminase_4ab_Lys_Orn"/>
    <property type="match status" value="1"/>
</dbReference>
<protein>
    <recommendedName>
        <fullName evidence="5">Acetylornithine aminotransferase</fullName>
        <shortName evidence="5">ACOAT</shortName>
        <ecNumber evidence="5">2.6.1.11</ecNumber>
    </recommendedName>
</protein>
<dbReference type="Gene3D" id="3.90.1150.10">
    <property type="entry name" value="Aspartate Aminotransferase, domain 1"/>
    <property type="match status" value="1"/>
</dbReference>
<dbReference type="InterPro" id="IPR050103">
    <property type="entry name" value="Class-III_PLP-dep_AT"/>
</dbReference>
<dbReference type="GeneID" id="79935097"/>
<feature type="binding site" evidence="5">
    <location>
        <position position="277"/>
    </location>
    <ligand>
        <name>pyridoxal 5'-phosphate</name>
        <dbReference type="ChEBI" id="CHEBI:597326"/>
    </ligand>
</feature>
<feature type="modified residue" description="N6-(pyridoxal phosphate)lysine" evidence="5">
    <location>
        <position position="248"/>
    </location>
</feature>
<dbReference type="FunFam" id="3.40.640.10:FF:000004">
    <property type="entry name" value="Acetylornithine aminotransferase"/>
    <property type="match status" value="1"/>
</dbReference>
<dbReference type="Pfam" id="PF00202">
    <property type="entry name" value="Aminotran_3"/>
    <property type="match status" value="1"/>
</dbReference>
<accession>A0A927L9J8</accession>
<dbReference type="NCBIfam" id="NF002874">
    <property type="entry name" value="PRK03244.1"/>
    <property type="match status" value="1"/>
</dbReference>
<comment type="caution">
    <text evidence="6">The sequence shown here is derived from an EMBL/GenBank/DDBJ whole genome shotgun (WGS) entry which is preliminary data.</text>
</comment>
<evidence type="ECO:0000313" key="6">
    <source>
        <dbReference type="EMBL" id="MBD9728630.1"/>
    </source>
</evidence>
<gene>
    <name evidence="5" type="primary">argD</name>
    <name evidence="6" type="ORF">IHE70_36715</name>
</gene>
<dbReference type="Gene3D" id="3.40.640.10">
    <property type="entry name" value="Type I PLP-dependent aspartate aminotransferase-like (Major domain)"/>
    <property type="match status" value="1"/>
</dbReference>
<dbReference type="PANTHER" id="PTHR11986:SF79">
    <property type="entry name" value="ACETYLORNITHINE AMINOTRANSFERASE, MITOCHONDRIAL"/>
    <property type="match status" value="1"/>
</dbReference>
<feature type="binding site" evidence="5">
    <location>
        <position position="136"/>
    </location>
    <ligand>
        <name>N(2)-acetyl-L-ornithine</name>
        <dbReference type="ChEBI" id="CHEBI:57805"/>
    </ligand>
</feature>
<dbReference type="GO" id="GO:0006526">
    <property type="term" value="P:L-arginine biosynthetic process"/>
    <property type="evidence" value="ECO:0007669"/>
    <property type="project" value="UniProtKB-UniRule"/>
</dbReference>
<dbReference type="InterPro" id="IPR049704">
    <property type="entry name" value="Aminotrans_3_PPA_site"/>
</dbReference>
<dbReference type="InterPro" id="IPR005814">
    <property type="entry name" value="Aminotrans_3"/>
</dbReference>
<dbReference type="NCBIfam" id="TIGR00707">
    <property type="entry name" value="argD"/>
    <property type="match status" value="1"/>
</dbReference>
<proteinExistence type="inferred from homology"/>
<dbReference type="EC" id="2.6.1.11" evidence="5"/>
<evidence type="ECO:0000256" key="5">
    <source>
        <dbReference type="HAMAP-Rule" id="MF_01107"/>
    </source>
</evidence>
<sequence>MTANEELTQRWQGSLMNNYGTPKLSLVRGAGTRVWDADGTEYVDYVGGIAVNALGHAHPAIVEAVSNQIASLGHVSNLFVAEPPVALAERLLEHFGRDGKVFFCNSGAEANEGAFKIGRLTGRTHMVATEGGFHGRTMGALALTGQPGKQTGFHPLPGDVTHVPYGDAQALAAAVTEETALVIIEPVQGEKGVVVPPPGYLKAARAITAATGSLLVLDEVQTGVGRTGHWFEYQAHEGVLPDVVTLAKGLGGGLPLGATVAFGRAADLLQPGQHGTTFGGNPVACAAGLAVLETIRAEGLLENVKRQSEKLRNGIESLGDPMIDHVRGAGLLLGIVLTEPLAPLAQQAAQDAGFLVNAPAPDVVRLMPALNIGDAEVDALLQALPGILDAARAAHEASGDGRAGE</sequence>
<evidence type="ECO:0000256" key="4">
    <source>
        <dbReference type="ARBA" id="ARBA00022898"/>
    </source>
</evidence>
<keyword evidence="5" id="KW-0055">Arginine biosynthesis</keyword>
<dbReference type="NCBIfam" id="NF002325">
    <property type="entry name" value="PRK01278.1"/>
    <property type="match status" value="1"/>
</dbReference>
<dbReference type="AlphaFoldDB" id="A0A927L9J8"/>
<comment type="subcellular location">
    <subcellularLocation>
        <location evidence="5">Cytoplasm</location>
    </subcellularLocation>
</comment>
<dbReference type="GO" id="GO:0003992">
    <property type="term" value="F:N2-acetyl-L-ornithine:2-oxoglutarate 5-aminotransferase activity"/>
    <property type="evidence" value="ECO:0007669"/>
    <property type="project" value="UniProtKB-UniRule"/>
</dbReference>
<dbReference type="HAMAP" id="MF_01107">
    <property type="entry name" value="ArgD_aminotrans_3"/>
    <property type="match status" value="1"/>
</dbReference>
<keyword evidence="2 5" id="KW-0028">Amino-acid biosynthesis</keyword>
<dbReference type="GO" id="GO:0005737">
    <property type="term" value="C:cytoplasm"/>
    <property type="evidence" value="ECO:0007669"/>
    <property type="project" value="UniProtKB-SubCell"/>
</dbReference>
<dbReference type="GO" id="GO:0042802">
    <property type="term" value="F:identical protein binding"/>
    <property type="evidence" value="ECO:0007669"/>
    <property type="project" value="TreeGrafter"/>
</dbReference>
<dbReference type="CDD" id="cd00610">
    <property type="entry name" value="OAT_like"/>
    <property type="match status" value="1"/>
</dbReference>
<dbReference type="PANTHER" id="PTHR11986">
    <property type="entry name" value="AMINOTRANSFERASE CLASS III"/>
    <property type="match status" value="1"/>
</dbReference>
<dbReference type="InterPro" id="IPR004636">
    <property type="entry name" value="AcOrn/SuccOrn_fam"/>
</dbReference>
<evidence type="ECO:0000256" key="3">
    <source>
        <dbReference type="ARBA" id="ARBA00022679"/>
    </source>
</evidence>
<dbReference type="EMBL" id="JACYXT010000020">
    <property type="protein sequence ID" value="MBD9728630.1"/>
    <property type="molecule type" value="Genomic_DNA"/>
</dbReference>
<comment type="cofactor">
    <cofactor evidence="5">
        <name>pyridoxal 5'-phosphate</name>
        <dbReference type="ChEBI" id="CHEBI:597326"/>
    </cofactor>
    <text evidence="5">Binds 1 pyridoxal phosphate per subunit.</text>
</comment>
<keyword evidence="1 5" id="KW-0032">Aminotransferase</keyword>
<feature type="binding site" evidence="5">
    <location>
        <position position="276"/>
    </location>
    <ligand>
        <name>N(2)-acetyl-L-ornithine</name>
        <dbReference type="ChEBI" id="CHEBI:57805"/>
    </ligand>
</feature>
<comment type="miscellaneous">
    <text evidence="5">May also have succinyldiaminopimelate aminotransferase activity, thus carrying out the corresponding step in lysine biosynthesis.</text>
</comment>
<evidence type="ECO:0000256" key="1">
    <source>
        <dbReference type="ARBA" id="ARBA00022576"/>
    </source>
</evidence>
<comment type="similarity">
    <text evidence="5">Belongs to the class-III pyridoxal-phosphate-dependent aminotransferase family. ArgD subfamily.</text>
</comment>
<feature type="binding site" evidence="5">
    <location>
        <begin position="107"/>
        <end position="108"/>
    </location>
    <ligand>
        <name>pyridoxal 5'-phosphate</name>
        <dbReference type="ChEBI" id="CHEBI:597326"/>
    </ligand>
</feature>
<reference evidence="6" key="1">
    <citation type="submission" date="2020-09" db="EMBL/GenBank/DDBJ databases">
        <title>Streptomyces canutascabiei sp. nov., which causes potato common scab and is distributed across the world.</title>
        <authorList>
            <person name="Nguyen H.P."/>
            <person name="Weisberg A.J."/>
            <person name="Chang J.H."/>
            <person name="Clarke C.R."/>
        </authorList>
    </citation>
    <scope>NUCLEOTIDE SEQUENCE</scope>
    <source>
        <strain evidence="6">ID-01-6.2a</strain>
    </source>
</reference>
<comment type="catalytic activity">
    <reaction evidence="5">
        <text>N(2)-acetyl-L-ornithine + 2-oxoglutarate = N-acetyl-L-glutamate 5-semialdehyde + L-glutamate</text>
        <dbReference type="Rhea" id="RHEA:18049"/>
        <dbReference type="ChEBI" id="CHEBI:16810"/>
        <dbReference type="ChEBI" id="CHEBI:29123"/>
        <dbReference type="ChEBI" id="CHEBI:29985"/>
        <dbReference type="ChEBI" id="CHEBI:57805"/>
        <dbReference type="EC" id="2.6.1.11"/>
    </reaction>
</comment>
<feature type="binding site" evidence="5">
    <location>
        <position position="133"/>
    </location>
    <ligand>
        <name>pyridoxal 5'-phosphate</name>
        <dbReference type="ChEBI" id="CHEBI:597326"/>
    </ligand>
</feature>
<evidence type="ECO:0000256" key="2">
    <source>
        <dbReference type="ARBA" id="ARBA00022605"/>
    </source>
</evidence>
<comment type="pathway">
    <text evidence="5">Amino-acid biosynthesis; L-arginine biosynthesis; N(2)-acetyl-L-ornithine from L-glutamate: step 4/4.</text>
</comment>
<dbReference type="RefSeq" id="WP_086803529.1">
    <property type="nucleotide sequence ID" value="NZ_CP119182.1"/>
</dbReference>
<dbReference type="PROSITE" id="PS00600">
    <property type="entry name" value="AA_TRANSFER_CLASS_3"/>
    <property type="match status" value="1"/>
</dbReference>
<comment type="subunit">
    <text evidence="5">Homodimer.</text>
</comment>
<dbReference type="GO" id="GO:0030170">
    <property type="term" value="F:pyridoxal phosphate binding"/>
    <property type="evidence" value="ECO:0007669"/>
    <property type="project" value="InterPro"/>
</dbReference>
<dbReference type="Proteomes" id="UP000661025">
    <property type="component" value="Unassembled WGS sequence"/>
</dbReference>
<dbReference type="SUPFAM" id="SSF53383">
    <property type="entry name" value="PLP-dependent transferases"/>
    <property type="match status" value="1"/>
</dbReference>
<dbReference type="InterPro" id="IPR015424">
    <property type="entry name" value="PyrdxlP-dep_Trfase"/>
</dbReference>
<name>A0A927L9J8_9ACTN</name>
<keyword evidence="4 5" id="KW-0663">Pyridoxal phosphate</keyword>
<organism evidence="6 7">
    <name type="scientific">Streptomyces caniscabiei</name>
    <dbReference type="NCBI Taxonomy" id="2746961"/>
    <lineage>
        <taxon>Bacteria</taxon>
        <taxon>Bacillati</taxon>
        <taxon>Actinomycetota</taxon>
        <taxon>Actinomycetes</taxon>
        <taxon>Kitasatosporales</taxon>
        <taxon>Streptomycetaceae</taxon>
        <taxon>Streptomyces</taxon>
    </lineage>
</organism>
<dbReference type="InterPro" id="IPR015422">
    <property type="entry name" value="PyrdxlP-dep_Trfase_small"/>
</dbReference>
<evidence type="ECO:0000313" key="7">
    <source>
        <dbReference type="Proteomes" id="UP000661025"/>
    </source>
</evidence>
<dbReference type="InterPro" id="IPR015421">
    <property type="entry name" value="PyrdxlP-dep_Trfase_major"/>
</dbReference>
<feature type="binding site" evidence="5">
    <location>
        <begin position="218"/>
        <end position="221"/>
    </location>
    <ligand>
        <name>pyridoxal 5'-phosphate</name>
        <dbReference type="ChEBI" id="CHEBI:597326"/>
    </ligand>
</feature>
<keyword evidence="3 5" id="KW-0808">Transferase</keyword>
<keyword evidence="5" id="KW-0963">Cytoplasm</keyword>